<dbReference type="Gene3D" id="3.30.9.10">
    <property type="entry name" value="D-Amino Acid Oxidase, subunit A, domain 2"/>
    <property type="match status" value="1"/>
</dbReference>
<dbReference type="EMBL" id="BPQJ01000062">
    <property type="protein sequence ID" value="GJD66348.1"/>
    <property type="molecule type" value="Genomic_DNA"/>
</dbReference>
<reference evidence="3" key="1">
    <citation type="journal article" date="2016" name="Front. Microbiol.">
        <title>Genome Sequence of the Piezophilic, Mesophilic Sulfate-Reducing Bacterium Desulfovibrio indicus J2T.</title>
        <authorList>
            <person name="Cao J."/>
            <person name="Maignien L."/>
            <person name="Shao Z."/>
            <person name="Alain K."/>
            <person name="Jebbar M."/>
        </authorList>
    </citation>
    <scope>NUCLEOTIDE SEQUENCE</scope>
    <source>
        <strain evidence="3">JCM 32048</strain>
    </source>
</reference>
<comment type="caution">
    <text evidence="3">The sequence shown here is derived from an EMBL/GenBank/DDBJ whole genome shotgun (WGS) entry which is preliminary data.</text>
</comment>
<dbReference type="PANTHER" id="PTHR13847:SF289">
    <property type="entry name" value="GLYCINE OXIDASE"/>
    <property type="match status" value="1"/>
</dbReference>
<evidence type="ECO:0000313" key="3">
    <source>
        <dbReference type="EMBL" id="GJD66348.1"/>
    </source>
</evidence>
<dbReference type="InterPro" id="IPR006076">
    <property type="entry name" value="FAD-dep_OxRdtase"/>
</dbReference>
<keyword evidence="1" id="KW-0560">Oxidoreductase</keyword>
<protein>
    <submittedName>
        <fullName evidence="3">D-amino acid dehydrogenase 1</fullName>
    </submittedName>
</protein>
<dbReference type="PRINTS" id="PR00420">
    <property type="entry name" value="RNGMNOXGNASE"/>
</dbReference>
<dbReference type="AlphaFoldDB" id="A0AA37HI67"/>
<dbReference type="GO" id="GO:0016491">
    <property type="term" value="F:oxidoreductase activity"/>
    <property type="evidence" value="ECO:0007669"/>
    <property type="project" value="UniProtKB-KW"/>
</dbReference>
<accession>A0AA37HI67</accession>
<dbReference type="PANTHER" id="PTHR13847">
    <property type="entry name" value="SARCOSINE DEHYDROGENASE-RELATED"/>
    <property type="match status" value="1"/>
</dbReference>
<evidence type="ECO:0000256" key="1">
    <source>
        <dbReference type="ARBA" id="ARBA00023002"/>
    </source>
</evidence>
<dbReference type="Pfam" id="PF01266">
    <property type="entry name" value="DAO"/>
    <property type="match status" value="1"/>
</dbReference>
<evidence type="ECO:0000313" key="4">
    <source>
        <dbReference type="Proteomes" id="UP001055286"/>
    </source>
</evidence>
<organism evidence="3 4">
    <name type="scientific">Methylobacterium frigidaeris</name>
    <dbReference type="NCBI Taxonomy" id="2038277"/>
    <lineage>
        <taxon>Bacteria</taxon>
        <taxon>Pseudomonadati</taxon>
        <taxon>Pseudomonadota</taxon>
        <taxon>Alphaproteobacteria</taxon>
        <taxon>Hyphomicrobiales</taxon>
        <taxon>Methylobacteriaceae</taxon>
        <taxon>Methylobacterium</taxon>
    </lineage>
</organism>
<dbReference type="Gene3D" id="3.50.50.60">
    <property type="entry name" value="FAD/NAD(P)-binding domain"/>
    <property type="match status" value="2"/>
</dbReference>
<dbReference type="Proteomes" id="UP001055286">
    <property type="component" value="Unassembled WGS sequence"/>
</dbReference>
<dbReference type="RefSeq" id="WP_238193435.1">
    <property type="nucleotide sequence ID" value="NZ_BPQJ01000062.1"/>
</dbReference>
<evidence type="ECO:0000259" key="2">
    <source>
        <dbReference type="Pfam" id="PF01266"/>
    </source>
</evidence>
<keyword evidence="4" id="KW-1185">Reference proteome</keyword>
<gene>
    <name evidence="3" type="primary">dadA1_4</name>
    <name evidence="3" type="ORF">MPEAHAMD_6545</name>
</gene>
<proteinExistence type="predicted"/>
<name>A0AA37HI67_9HYPH</name>
<dbReference type="InterPro" id="IPR036188">
    <property type="entry name" value="FAD/NAD-bd_sf"/>
</dbReference>
<dbReference type="SUPFAM" id="SSF51905">
    <property type="entry name" value="FAD/NAD(P)-binding domain"/>
    <property type="match status" value="1"/>
</dbReference>
<dbReference type="GO" id="GO:0005737">
    <property type="term" value="C:cytoplasm"/>
    <property type="evidence" value="ECO:0007669"/>
    <property type="project" value="TreeGrafter"/>
</dbReference>
<reference evidence="3" key="2">
    <citation type="submission" date="2021-08" db="EMBL/GenBank/DDBJ databases">
        <authorList>
            <person name="Tani A."/>
            <person name="Ola A."/>
            <person name="Ogura Y."/>
            <person name="Katsura K."/>
            <person name="Hayashi T."/>
        </authorList>
    </citation>
    <scope>NUCLEOTIDE SEQUENCE</scope>
    <source>
        <strain evidence="3">JCM 32048</strain>
    </source>
</reference>
<feature type="domain" description="FAD dependent oxidoreductase" evidence="2">
    <location>
        <begin position="3"/>
        <end position="392"/>
    </location>
</feature>
<sequence>MRDVLVLGAGMAGVGAALHLQSRGWTVALVDRSAPGSETSYGNAGIIQGEAVEPYAMPRDLATLFAIALGRSNDVHYDVRALPHHVGPLLRYWWHSSPRRHRRASEVYAGLIAHATAEHDALIGEAGAANLVDRGGFRILYRTARAMDAAAAAAERLRARYGVRSQPLSAATLSALEPALKVTGEGAIHQLDAWSIRDPGRLVAAYAGLFRRRGGSLVRGEAETLTRTATGWAVRSADGPVEASAAVVALGPWSPELLRRFGYAFPMVRKRGYHRHWRSGRGLNLPLMDAANGYVMAPMVQGTRITTGAEFAAPEAGGMPVQLLRAEAAARELVDLGAPRENTPWIGTRPCMPDMLPVVGEAPRHRGLWLHFGHGHQGFTLGPTTGRLLAEMMSGTPPFVAPLPLRPGRY</sequence>